<dbReference type="PANTHER" id="PTHR21248:SF23">
    <property type="entry name" value="CARDIOLIPIN SYNTHASE B"/>
    <property type="match status" value="1"/>
</dbReference>
<dbReference type="OrthoDB" id="9762009at2"/>
<keyword evidence="6 9" id="KW-0472">Membrane</keyword>
<keyword evidence="4" id="KW-0677">Repeat</keyword>
<feature type="active site" evidence="9">
    <location>
        <position position="306"/>
    </location>
</feature>
<reference evidence="11 12" key="1">
    <citation type="journal article" date="2015" name="Appl. Environ. Microbiol.">
        <title>Aerobic and Anaerobic Thiosulfate Oxidation by a Cold-Adapted, Subglacial Chemoautotroph.</title>
        <authorList>
            <person name="Harrold Z.R."/>
            <person name="Skidmore M.L."/>
            <person name="Hamilton T.L."/>
            <person name="Desch L."/>
            <person name="Amada K."/>
            <person name="van Gelder W."/>
            <person name="Glover K."/>
            <person name="Roden E.E."/>
            <person name="Boyd E.S."/>
        </authorList>
    </citation>
    <scope>NUCLEOTIDE SEQUENCE [LARGE SCALE GENOMIC DNA]</scope>
    <source>
        <strain evidence="11 12">RG</strain>
    </source>
</reference>
<dbReference type="GO" id="GO:0032049">
    <property type="term" value="P:cardiolipin biosynthetic process"/>
    <property type="evidence" value="ECO:0007669"/>
    <property type="project" value="InterPro"/>
</dbReference>
<gene>
    <name evidence="9" type="primary">clsB</name>
    <name evidence="11" type="ORF">ABW22_00645</name>
</gene>
<dbReference type="Gene3D" id="3.30.870.10">
    <property type="entry name" value="Endonuclease Chain A"/>
    <property type="match status" value="2"/>
</dbReference>
<evidence type="ECO:0000256" key="3">
    <source>
        <dbReference type="ARBA" id="ARBA00022679"/>
    </source>
</evidence>
<dbReference type="SUPFAM" id="SSF56024">
    <property type="entry name" value="Phospholipase D/nuclease"/>
    <property type="match status" value="2"/>
</dbReference>
<keyword evidence="7 9" id="KW-0594">Phospholipid biosynthesis</keyword>
<evidence type="ECO:0000313" key="11">
    <source>
        <dbReference type="EMBL" id="KVW99703.1"/>
    </source>
</evidence>
<dbReference type="InterPro" id="IPR030872">
    <property type="entry name" value="Cardiolipin_synth_ClsB"/>
</dbReference>
<feature type="domain" description="PLD phosphodiesterase" evidence="10">
    <location>
        <begin position="119"/>
        <end position="146"/>
    </location>
</feature>
<feature type="active site" evidence="9">
    <location>
        <position position="131"/>
    </location>
</feature>
<sequence>MKTPLRKLFFRGAGLVSGNQLRLLQSGVEFFPALIAAIDVAHSEIHLETYIFNVDPSTEAVRDALTRAALRGVRVRLLIDGVGSRELPAAWLDALRTAGVSVLRYRPLAGRGWRSNPKSLRRLHRKLAVIDARIALVGGMNLIDDFEPAHFDVPRLDFSVEVQGPLLAGIHQSARHLWRLVALTQLRAGESRPPLIQPSWPTDGHVRAAFVVRDNFAHRRDIERAYLAALALAHDEIILANAYFLPGYRFRRLLKNAAARGVRVHLLVQGHTDHPFFLAAARALYHDLLAAGVSIHEYQASELHAKVAVVDSHWATVGSSNIDPFSLLLAREANIVVDDAAFAHDLRQRLHHAISQSVPLDAAGWQRRAWPHRMLSWLAYGGVRLMVGLAGVGRWV</sequence>
<dbReference type="GO" id="GO:0005886">
    <property type="term" value="C:plasma membrane"/>
    <property type="evidence" value="ECO:0007669"/>
    <property type="project" value="UniProtKB-SubCell"/>
</dbReference>
<dbReference type="GO" id="GO:0008808">
    <property type="term" value="F:cardiolipin synthase activity"/>
    <property type="evidence" value="ECO:0007669"/>
    <property type="project" value="InterPro"/>
</dbReference>
<proteinExistence type="inferred from homology"/>
<dbReference type="EMBL" id="LDUG01000002">
    <property type="protein sequence ID" value="KVW99703.1"/>
    <property type="molecule type" value="Genomic_DNA"/>
</dbReference>
<protein>
    <recommendedName>
        <fullName evidence="9">Cardiolipin synthase B</fullName>
        <shortName evidence="9">CL synthase</shortName>
        <ecNumber evidence="9">2.7.8.-</ecNumber>
    </recommendedName>
</protein>
<evidence type="ECO:0000256" key="1">
    <source>
        <dbReference type="ARBA" id="ARBA00022475"/>
    </source>
</evidence>
<keyword evidence="8 9" id="KW-1208">Phospholipid metabolism</keyword>
<evidence type="ECO:0000256" key="5">
    <source>
        <dbReference type="ARBA" id="ARBA00023098"/>
    </source>
</evidence>
<dbReference type="Proteomes" id="UP000064243">
    <property type="component" value="Unassembled WGS sequence"/>
</dbReference>
<comment type="caution">
    <text evidence="11">The sequence shown here is derived from an EMBL/GenBank/DDBJ whole genome shotgun (WGS) entry which is preliminary data.</text>
</comment>
<keyword evidence="3 9" id="KW-0808">Transferase</keyword>
<dbReference type="RefSeq" id="WP_059750886.1">
    <property type="nucleotide sequence ID" value="NZ_LDUG01000002.1"/>
</dbReference>
<evidence type="ECO:0000256" key="7">
    <source>
        <dbReference type="ARBA" id="ARBA00023209"/>
    </source>
</evidence>
<feature type="active site" evidence="9">
    <location>
        <position position="124"/>
    </location>
</feature>
<dbReference type="PATRIC" id="fig|36861.3.peg.1164"/>
<comment type="function">
    <text evidence="9">Catalyzes the phosphatidyl group transfer from one phosphatidylglycerol molecule to another to form cardiolipin (CL) (diphosphatidylglycerol) and glycerol.</text>
</comment>
<dbReference type="Pfam" id="PF13091">
    <property type="entry name" value="PLDc_2"/>
    <property type="match status" value="2"/>
</dbReference>
<dbReference type="STRING" id="1123392.GCA_000376425_03468"/>
<organism evidence="11 12">
    <name type="scientific">Thiobacillus denitrificans</name>
    <dbReference type="NCBI Taxonomy" id="36861"/>
    <lineage>
        <taxon>Bacteria</taxon>
        <taxon>Pseudomonadati</taxon>
        <taxon>Pseudomonadota</taxon>
        <taxon>Betaproteobacteria</taxon>
        <taxon>Nitrosomonadales</taxon>
        <taxon>Thiobacillaceae</taxon>
        <taxon>Thiobacillus</taxon>
    </lineage>
</organism>
<dbReference type="InterPro" id="IPR001736">
    <property type="entry name" value="PLipase_D/transphosphatidylase"/>
</dbReference>
<evidence type="ECO:0000259" key="10">
    <source>
        <dbReference type="PROSITE" id="PS50035"/>
    </source>
</evidence>
<feature type="active site" evidence="9">
    <location>
        <position position="311"/>
    </location>
</feature>
<dbReference type="CDD" id="cd09159">
    <property type="entry name" value="PLDc_ybhO_like_2"/>
    <property type="match status" value="1"/>
</dbReference>
<comment type="subcellular location">
    <subcellularLocation>
        <location evidence="9">Cell membrane</location>
        <topology evidence="9">Peripheral membrane protein</topology>
    </subcellularLocation>
</comment>
<dbReference type="PROSITE" id="PS50035">
    <property type="entry name" value="PLD"/>
    <property type="match status" value="2"/>
</dbReference>
<feature type="active site" evidence="9">
    <location>
        <position position="126"/>
    </location>
</feature>
<dbReference type="NCBIfam" id="NF008427">
    <property type="entry name" value="PRK11263.1"/>
    <property type="match status" value="1"/>
</dbReference>
<evidence type="ECO:0000256" key="8">
    <source>
        <dbReference type="ARBA" id="ARBA00023264"/>
    </source>
</evidence>
<accession>A0A106BWG6</accession>
<dbReference type="HAMAP" id="MF_01917">
    <property type="entry name" value="Cardiolipin_synth_ClsB"/>
    <property type="match status" value="1"/>
</dbReference>
<keyword evidence="1 9" id="KW-1003">Cell membrane</keyword>
<evidence type="ECO:0000256" key="6">
    <source>
        <dbReference type="ARBA" id="ARBA00023136"/>
    </source>
</evidence>
<feature type="domain" description="PLD phosphodiesterase" evidence="10">
    <location>
        <begin position="299"/>
        <end position="326"/>
    </location>
</feature>
<evidence type="ECO:0000313" key="12">
    <source>
        <dbReference type="Proteomes" id="UP000064243"/>
    </source>
</evidence>
<dbReference type="CDD" id="cd09110">
    <property type="entry name" value="PLDc_CLS_1"/>
    <property type="match status" value="1"/>
</dbReference>
<evidence type="ECO:0000256" key="2">
    <source>
        <dbReference type="ARBA" id="ARBA00022516"/>
    </source>
</evidence>
<keyword evidence="2 9" id="KW-0444">Lipid biosynthesis</keyword>
<dbReference type="PANTHER" id="PTHR21248">
    <property type="entry name" value="CARDIOLIPIN SYNTHASE"/>
    <property type="match status" value="1"/>
</dbReference>
<dbReference type="InterPro" id="IPR025202">
    <property type="entry name" value="PLD-like_dom"/>
</dbReference>
<keyword evidence="12" id="KW-1185">Reference proteome</keyword>
<comment type="catalytic activity">
    <reaction evidence="9">
        <text>2 a 1,2-diacyl-sn-glycero-3-phospho-(1'-sn-glycerol) = a cardiolipin + glycerol</text>
        <dbReference type="Rhea" id="RHEA:31451"/>
        <dbReference type="ChEBI" id="CHEBI:17754"/>
        <dbReference type="ChEBI" id="CHEBI:62237"/>
        <dbReference type="ChEBI" id="CHEBI:64716"/>
    </reaction>
</comment>
<keyword evidence="5 9" id="KW-0443">Lipid metabolism</keyword>
<dbReference type="EC" id="2.7.8.-" evidence="9"/>
<evidence type="ECO:0000256" key="4">
    <source>
        <dbReference type="ARBA" id="ARBA00022737"/>
    </source>
</evidence>
<evidence type="ECO:0000256" key="9">
    <source>
        <dbReference type="HAMAP-Rule" id="MF_01917"/>
    </source>
</evidence>
<dbReference type="AlphaFoldDB" id="A0A106BWG6"/>
<name>A0A106BWG6_THIDE</name>
<feature type="active site" evidence="9">
    <location>
        <position position="304"/>
    </location>
</feature>
<dbReference type="SMART" id="SM00155">
    <property type="entry name" value="PLDc"/>
    <property type="match status" value="2"/>
</dbReference>
<comment type="similarity">
    <text evidence="9">Belongs to the phospholipase D family. Cardiolipin synthase subfamily. ClsB sub-subfamily.</text>
</comment>